<reference evidence="1" key="1">
    <citation type="submission" date="2022-08" db="UniProtKB">
        <authorList>
            <consortium name="EnsemblMetazoa"/>
        </authorList>
    </citation>
    <scope>IDENTIFICATION</scope>
    <source>
        <strain evidence="1">EBRO</strain>
    </source>
</reference>
<accession>A0A182JCZ2</accession>
<evidence type="ECO:0000313" key="1">
    <source>
        <dbReference type="EnsemblMetazoa" id="AATE015753-PA.1"/>
    </source>
</evidence>
<name>A0A182JCZ2_ANOAO</name>
<proteinExistence type="predicted"/>
<organism evidence="1">
    <name type="scientific">Anopheles atroparvus</name>
    <name type="common">European mosquito</name>
    <dbReference type="NCBI Taxonomy" id="41427"/>
    <lineage>
        <taxon>Eukaryota</taxon>
        <taxon>Metazoa</taxon>
        <taxon>Ecdysozoa</taxon>
        <taxon>Arthropoda</taxon>
        <taxon>Hexapoda</taxon>
        <taxon>Insecta</taxon>
        <taxon>Pterygota</taxon>
        <taxon>Neoptera</taxon>
        <taxon>Endopterygota</taxon>
        <taxon>Diptera</taxon>
        <taxon>Nematocera</taxon>
        <taxon>Culicoidea</taxon>
        <taxon>Culicidae</taxon>
        <taxon>Anophelinae</taxon>
        <taxon>Anopheles</taxon>
    </lineage>
</organism>
<dbReference type="AlphaFoldDB" id="A0A182JCZ2"/>
<dbReference type="AntiFam" id="ANF00142">
    <property type="entry name" value="Shadow ORF (opposite yadG)"/>
</dbReference>
<protein>
    <submittedName>
        <fullName evidence="1">Uncharacterized protein</fullName>
    </submittedName>
</protein>
<sequence>MDLGEAREEAHPSNREHRCLRHLVAVAEAFLQPTGRIDRQQMSILQDRYALAYPIDLGDAVRGEQNRAILRIQPLDRAVDDRTRHRVEIAGRLVHKDDLRLAEAGDSNAQLAAIATAQVFGQHIAVRLEMVLFERFDHELVD</sequence>
<dbReference type="VEuPathDB" id="VectorBase:AATE015753"/>
<dbReference type="EnsemblMetazoa" id="AATE015753-RA">
    <property type="protein sequence ID" value="AATE015753-PA.1"/>
    <property type="gene ID" value="AATE015753"/>
</dbReference>